<keyword evidence="3" id="KW-1185">Reference proteome</keyword>
<dbReference type="AlphaFoldDB" id="A0A1E5P2A9"/>
<dbReference type="Proteomes" id="UP000095759">
    <property type="component" value="Unassembled WGS sequence"/>
</dbReference>
<dbReference type="RefSeq" id="WP_069925592.1">
    <property type="nucleotide sequence ID" value="NZ_MEHI01000001.1"/>
</dbReference>
<evidence type="ECO:0000256" key="1">
    <source>
        <dbReference type="SAM" id="SignalP"/>
    </source>
</evidence>
<dbReference type="EMBL" id="MEHJ01000001">
    <property type="protein sequence ID" value="OEJ23671.1"/>
    <property type="molecule type" value="Genomic_DNA"/>
</dbReference>
<keyword evidence="1" id="KW-0732">Signal</keyword>
<sequence length="70" mass="7010">MFRQIVRATTAAALAATAVLFLSNVATAQARTAEAGQYAQFAAPAPEDEDGLDFGGILEGIIGGIGDIGG</sequence>
<name>A0A1E5P2A9_9ACTN</name>
<organism evidence="2 3">
    <name type="scientific">Streptomyces agglomeratus</name>
    <dbReference type="NCBI Taxonomy" id="285458"/>
    <lineage>
        <taxon>Bacteria</taxon>
        <taxon>Bacillati</taxon>
        <taxon>Actinomycetota</taxon>
        <taxon>Actinomycetes</taxon>
        <taxon>Kitasatosporales</taxon>
        <taxon>Streptomycetaceae</taxon>
        <taxon>Streptomyces</taxon>
    </lineage>
</organism>
<feature type="chain" id="PRO_5039675541" evidence="1">
    <location>
        <begin position="29"/>
        <end position="70"/>
    </location>
</feature>
<reference evidence="2 3" key="1">
    <citation type="submission" date="2016-08" db="EMBL/GenBank/DDBJ databases">
        <title>Complete genome sequence of Streptomyces agglomeratus strain 6-3-2, a novel anti-MRSA actinomycete isolated from Wuli of Tebit, China.</title>
        <authorList>
            <person name="Chen X."/>
        </authorList>
    </citation>
    <scope>NUCLEOTIDE SEQUENCE [LARGE SCALE GENOMIC DNA]</scope>
    <source>
        <strain evidence="2 3">6-3-2</strain>
    </source>
</reference>
<evidence type="ECO:0000313" key="3">
    <source>
        <dbReference type="Proteomes" id="UP000095759"/>
    </source>
</evidence>
<gene>
    <name evidence="2" type="ORF">AS594_03435</name>
</gene>
<evidence type="ECO:0000313" key="2">
    <source>
        <dbReference type="EMBL" id="OEJ23671.1"/>
    </source>
</evidence>
<feature type="signal peptide" evidence="1">
    <location>
        <begin position="1"/>
        <end position="28"/>
    </location>
</feature>
<proteinExistence type="predicted"/>
<comment type="caution">
    <text evidence="2">The sequence shown here is derived from an EMBL/GenBank/DDBJ whole genome shotgun (WGS) entry which is preliminary data.</text>
</comment>
<accession>A0A1E5P2A9</accession>
<protein>
    <submittedName>
        <fullName evidence="2">Uncharacterized protein</fullName>
    </submittedName>
</protein>